<organism evidence="7 8">
    <name type="scientific">Cylindrotheca closterium</name>
    <dbReference type="NCBI Taxonomy" id="2856"/>
    <lineage>
        <taxon>Eukaryota</taxon>
        <taxon>Sar</taxon>
        <taxon>Stramenopiles</taxon>
        <taxon>Ochrophyta</taxon>
        <taxon>Bacillariophyta</taxon>
        <taxon>Bacillariophyceae</taxon>
        <taxon>Bacillariophycidae</taxon>
        <taxon>Bacillariales</taxon>
        <taxon>Bacillariaceae</taxon>
        <taxon>Cylindrotheca</taxon>
    </lineage>
</organism>
<evidence type="ECO:0000313" key="8">
    <source>
        <dbReference type="Proteomes" id="UP001295423"/>
    </source>
</evidence>
<name>A0AAD2CQ98_9STRA</name>
<reference evidence="7" key="1">
    <citation type="submission" date="2023-08" db="EMBL/GenBank/DDBJ databases">
        <authorList>
            <person name="Audoor S."/>
            <person name="Bilcke G."/>
        </authorList>
    </citation>
    <scope>NUCLEOTIDE SEQUENCE</scope>
</reference>
<sequence>MNNHGIRVCDSCGLPPRDNKKLRSCSRCKSTWYHDLECQKRHYPTHKKTCRSPVLVSKPKEPKPQSSKFVTENRTGRGNCLVASSLIEKGERIHVNTRSNESWEPLVLPVLRSDNRRTRCAYCFKSLDNSNFFRYDQVQPRQQYFLLFCSSHCRNAGRDKFLLQEEERAIGRLYNNAQHGGPPKILPTAVLVYRLIVATQFHRSKRKLIESEIDKLQHEFADTTIDTKLTNSDHHTQAVITTVVAMIQESSSNDDYNLALPAIEEMKRMVNRIKLNGFSICDGESVAMGIGLFGTPSFMNHSCKPNAVQTFVYGRQGEPPSLLVTAFENITNGEEICISYIDNLAPKQIRRHRLKQDYFFDCCCIACEDQLYNTGIIGLKCGNCDATSPKMIMETSQAPGQQILKCQECDDKDPHDGFPILETMELVSTIDNMMKFYNKLKQSYSSESWYVQNCGDQLVQMLLDLLGSQADDDQQQRSTTSRVLKLLNELNTSHEPKAAHIVWSGSFRHFIRQYKAAKLGLFLHSDPREAISELQRVRKSLSPYFTEDHELIQGIDDCMRSGIG</sequence>
<dbReference type="InterPro" id="IPR050869">
    <property type="entry name" value="H3K4_H4K5_MeTrfase"/>
</dbReference>
<evidence type="ECO:0000256" key="4">
    <source>
        <dbReference type="PROSITE-ProRule" id="PRU00134"/>
    </source>
</evidence>
<dbReference type="Gene3D" id="1.10.220.160">
    <property type="match status" value="1"/>
</dbReference>
<evidence type="ECO:0000256" key="1">
    <source>
        <dbReference type="ARBA" id="ARBA00022723"/>
    </source>
</evidence>
<evidence type="ECO:0000256" key="3">
    <source>
        <dbReference type="ARBA" id="ARBA00022833"/>
    </source>
</evidence>
<dbReference type="PANTHER" id="PTHR12197">
    <property type="entry name" value="HISTONE-LYSINE N-METHYLTRANSFERASE SMYD"/>
    <property type="match status" value="1"/>
</dbReference>
<proteinExistence type="predicted"/>
<dbReference type="PROSITE" id="PS50865">
    <property type="entry name" value="ZF_MYND_2"/>
    <property type="match status" value="1"/>
</dbReference>
<dbReference type="PROSITE" id="PS50280">
    <property type="entry name" value="SET"/>
    <property type="match status" value="1"/>
</dbReference>
<dbReference type="InterPro" id="IPR046341">
    <property type="entry name" value="SET_dom_sf"/>
</dbReference>
<feature type="domain" description="MYND-type" evidence="6">
    <location>
        <begin position="9"/>
        <end position="50"/>
    </location>
</feature>
<gene>
    <name evidence="7" type="ORF">CYCCA115_LOCUS8013</name>
</gene>
<protein>
    <recommendedName>
        <fullName evidence="9">SET domain-containing protein</fullName>
    </recommendedName>
</protein>
<dbReference type="AlphaFoldDB" id="A0AAD2CQ98"/>
<dbReference type="EMBL" id="CAKOGP040001112">
    <property type="protein sequence ID" value="CAJ1942570.1"/>
    <property type="molecule type" value="Genomic_DNA"/>
</dbReference>
<dbReference type="Pfam" id="PF01753">
    <property type="entry name" value="zf-MYND"/>
    <property type="match status" value="1"/>
</dbReference>
<evidence type="ECO:0000256" key="2">
    <source>
        <dbReference type="ARBA" id="ARBA00022771"/>
    </source>
</evidence>
<dbReference type="GO" id="GO:0008270">
    <property type="term" value="F:zinc ion binding"/>
    <property type="evidence" value="ECO:0007669"/>
    <property type="project" value="UniProtKB-KW"/>
</dbReference>
<dbReference type="Gene3D" id="6.10.140.2220">
    <property type="match status" value="2"/>
</dbReference>
<keyword evidence="1" id="KW-0479">Metal-binding</keyword>
<dbReference type="GO" id="GO:0005634">
    <property type="term" value="C:nucleus"/>
    <property type="evidence" value="ECO:0007669"/>
    <property type="project" value="TreeGrafter"/>
</dbReference>
<dbReference type="Gene3D" id="2.170.270.10">
    <property type="entry name" value="SET domain"/>
    <property type="match status" value="1"/>
</dbReference>
<dbReference type="Pfam" id="PF00856">
    <property type="entry name" value="SET"/>
    <property type="match status" value="1"/>
</dbReference>
<evidence type="ECO:0000313" key="7">
    <source>
        <dbReference type="EMBL" id="CAJ1942570.1"/>
    </source>
</evidence>
<dbReference type="SUPFAM" id="SSF82199">
    <property type="entry name" value="SET domain"/>
    <property type="match status" value="1"/>
</dbReference>
<accession>A0AAD2CQ98</accession>
<comment type="caution">
    <text evidence="7">The sequence shown here is derived from an EMBL/GenBank/DDBJ whole genome shotgun (WGS) entry which is preliminary data.</text>
</comment>
<dbReference type="CDD" id="cd20071">
    <property type="entry name" value="SET_SMYD"/>
    <property type="match status" value="1"/>
</dbReference>
<feature type="domain" description="SET" evidence="5">
    <location>
        <begin position="62"/>
        <end position="341"/>
    </location>
</feature>
<evidence type="ECO:0000259" key="6">
    <source>
        <dbReference type="PROSITE" id="PS50865"/>
    </source>
</evidence>
<dbReference type="PANTHER" id="PTHR12197:SF251">
    <property type="entry name" value="EG:BACR7C10.4 PROTEIN"/>
    <property type="match status" value="1"/>
</dbReference>
<keyword evidence="3" id="KW-0862">Zinc</keyword>
<dbReference type="InterPro" id="IPR001214">
    <property type="entry name" value="SET_dom"/>
</dbReference>
<keyword evidence="2 4" id="KW-0863">Zinc-finger</keyword>
<evidence type="ECO:0000259" key="5">
    <source>
        <dbReference type="PROSITE" id="PS50280"/>
    </source>
</evidence>
<dbReference type="Proteomes" id="UP001295423">
    <property type="component" value="Unassembled WGS sequence"/>
</dbReference>
<keyword evidence="8" id="KW-1185">Reference proteome</keyword>
<evidence type="ECO:0008006" key="9">
    <source>
        <dbReference type="Google" id="ProtNLM"/>
    </source>
</evidence>
<dbReference type="InterPro" id="IPR002893">
    <property type="entry name" value="Znf_MYND"/>
</dbReference>